<protein>
    <submittedName>
        <fullName evidence="6">Uncharacterized protein</fullName>
    </submittedName>
</protein>
<dbReference type="PANTHER" id="PTHR33136:SF89">
    <property type="entry name" value="PROTEIN RALF-LIKE 19"/>
    <property type="match status" value="1"/>
</dbReference>
<gene>
    <name evidence="6" type="ORF">MKW94_029749</name>
</gene>
<organism evidence="6 7">
    <name type="scientific">Papaver nudicaule</name>
    <name type="common">Iceland poppy</name>
    <dbReference type="NCBI Taxonomy" id="74823"/>
    <lineage>
        <taxon>Eukaryota</taxon>
        <taxon>Viridiplantae</taxon>
        <taxon>Streptophyta</taxon>
        <taxon>Embryophyta</taxon>
        <taxon>Tracheophyta</taxon>
        <taxon>Spermatophyta</taxon>
        <taxon>Magnoliopsida</taxon>
        <taxon>Ranunculales</taxon>
        <taxon>Papaveraceae</taxon>
        <taxon>Papaveroideae</taxon>
        <taxon>Papaver</taxon>
    </lineage>
</organism>
<dbReference type="AlphaFoldDB" id="A0AA41V3D9"/>
<name>A0AA41V3D9_PAPNU</name>
<dbReference type="PANTHER" id="PTHR33136">
    <property type="entry name" value="RAPID ALKALINIZATION FACTOR-LIKE"/>
    <property type="match status" value="1"/>
</dbReference>
<reference evidence="6" key="1">
    <citation type="submission" date="2022-03" db="EMBL/GenBank/DDBJ databases">
        <title>A functionally conserved STORR gene fusion in Papaver species that diverged 16.8 million years ago.</title>
        <authorList>
            <person name="Catania T."/>
        </authorList>
    </citation>
    <scope>NUCLEOTIDE SEQUENCE</scope>
    <source>
        <strain evidence="6">S-191538</strain>
    </source>
</reference>
<feature type="signal peptide" evidence="5">
    <location>
        <begin position="1"/>
        <end position="21"/>
    </location>
</feature>
<dbReference type="GO" id="GO:0005179">
    <property type="term" value="F:hormone activity"/>
    <property type="evidence" value="ECO:0007669"/>
    <property type="project" value="UniProtKB-KW"/>
</dbReference>
<comment type="similarity">
    <text evidence="1">Belongs to the plant rapid alkalinization factor (RALF) family.</text>
</comment>
<comment type="caution">
    <text evidence="6">The sequence shown here is derived from an EMBL/GenBank/DDBJ whole genome shotgun (WGS) entry which is preliminary data.</text>
</comment>
<proteinExistence type="inferred from homology"/>
<evidence type="ECO:0000256" key="3">
    <source>
        <dbReference type="ARBA" id="ARBA00022729"/>
    </source>
</evidence>
<evidence type="ECO:0000256" key="5">
    <source>
        <dbReference type="SAM" id="SignalP"/>
    </source>
</evidence>
<evidence type="ECO:0000313" key="7">
    <source>
        <dbReference type="Proteomes" id="UP001177140"/>
    </source>
</evidence>
<keyword evidence="2" id="KW-0372">Hormone</keyword>
<evidence type="ECO:0000256" key="2">
    <source>
        <dbReference type="ARBA" id="ARBA00022702"/>
    </source>
</evidence>
<dbReference type="Pfam" id="PF05498">
    <property type="entry name" value="RALF"/>
    <property type="match status" value="1"/>
</dbReference>
<dbReference type="GO" id="GO:0019722">
    <property type="term" value="P:calcium-mediated signaling"/>
    <property type="evidence" value="ECO:0007669"/>
    <property type="project" value="TreeGrafter"/>
</dbReference>
<keyword evidence="4" id="KW-1015">Disulfide bond</keyword>
<feature type="chain" id="PRO_5041253475" evidence="5">
    <location>
        <begin position="22"/>
        <end position="120"/>
    </location>
</feature>
<sequence>MAGKVSIVFFILAVICLTAESSTSSSDMVVVGVARSSTQTCNGLVGECIDGHNELIMDSEIHRRSLFKPKRGYISYEAIKKNSAPCGHRGRTYYGCTKASKANPYHRGCSVITHCARIIR</sequence>
<keyword evidence="3 5" id="KW-0732">Signal</keyword>
<evidence type="ECO:0000256" key="4">
    <source>
        <dbReference type="ARBA" id="ARBA00023157"/>
    </source>
</evidence>
<evidence type="ECO:0000313" key="6">
    <source>
        <dbReference type="EMBL" id="MCL7030347.1"/>
    </source>
</evidence>
<dbReference type="Proteomes" id="UP001177140">
    <property type="component" value="Unassembled WGS sequence"/>
</dbReference>
<dbReference type="InterPro" id="IPR008801">
    <property type="entry name" value="RALF"/>
</dbReference>
<dbReference type="GO" id="GO:0009506">
    <property type="term" value="C:plasmodesma"/>
    <property type="evidence" value="ECO:0007669"/>
    <property type="project" value="TreeGrafter"/>
</dbReference>
<keyword evidence="7" id="KW-1185">Reference proteome</keyword>
<accession>A0AA41V3D9</accession>
<evidence type="ECO:0000256" key="1">
    <source>
        <dbReference type="ARBA" id="ARBA00009178"/>
    </source>
</evidence>
<dbReference type="EMBL" id="JAJJMA010100388">
    <property type="protein sequence ID" value="MCL7030347.1"/>
    <property type="molecule type" value="Genomic_DNA"/>
</dbReference>